<evidence type="ECO:0000313" key="3">
    <source>
        <dbReference type="Proteomes" id="UP000580654"/>
    </source>
</evidence>
<gene>
    <name evidence="2" type="ORF">FHS87_003565</name>
</gene>
<reference evidence="2 3" key="1">
    <citation type="submission" date="2020-08" db="EMBL/GenBank/DDBJ databases">
        <title>Genomic Encyclopedia of Type Strains, Phase IV (KMG-IV): sequencing the most valuable type-strain genomes for metagenomic binning, comparative biology and taxonomic classification.</title>
        <authorList>
            <person name="Goeker M."/>
        </authorList>
    </citation>
    <scope>NUCLEOTIDE SEQUENCE [LARGE SCALE GENOMIC DNA]</scope>
    <source>
        <strain evidence="2 3">DSM 25622</strain>
    </source>
</reference>
<dbReference type="EMBL" id="JACIJD010000019">
    <property type="protein sequence ID" value="MBB5695506.1"/>
    <property type="molecule type" value="Genomic_DNA"/>
</dbReference>
<keyword evidence="3" id="KW-1185">Reference proteome</keyword>
<name>A0A840Y5S8_9PROT</name>
<keyword evidence="1" id="KW-0812">Transmembrane</keyword>
<protein>
    <recommendedName>
        <fullName evidence="4">Bacteriophage tail tape measure N-terminal domain-containing protein</fullName>
    </recommendedName>
</protein>
<organism evidence="2 3">
    <name type="scientific">Muricoccus pecuniae</name>
    <dbReference type="NCBI Taxonomy" id="693023"/>
    <lineage>
        <taxon>Bacteria</taxon>
        <taxon>Pseudomonadati</taxon>
        <taxon>Pseudomonadota</taxon>
        <taxon>Alphaproteobacteria</taxon>
        <taxon>Acetobacterales</taxon>
        <taxon>Roseomonadaceae</taxon>
        <taxon>Muricoccus</taxon>
    </lineage>
</organism>
<dbReference type="Proteomes" id="UP000580654">
    <property type="component" value="Unassembled WGS sequence"/>
</dbReference>
<sequence>MAARNISIRLSVEEAAQVRATLKSIGDDGKAALQNIETGAGRVGPALQRTTTEADNASRGMGRFGQAMGQAGYQAQDLATQISMGGNALTAITVQGAQFLGMFGVGGAIAGAVLTVGGLGAQFLGVGKAAATATDAIEAHEDAVKSATAAGELYRSGLDDERKKLEQLSAYYGTLTESVRRYEEARLRSAGGQIEQQRAELQGRIVAPARAIRQDVGDVERPSYDALGNFQGYEQSITAVSARMRELADAVSAYEAAGRPTVETNARLFATLQELSTGSDAVAARAREMAAEIAKSDGDTRKLAEAARQSSDQLGALNGQASQTATAAAQVAGSVSALTAEILGLSRATADTSLKPLQDRVSGLNAEIAAARRGATALAEIRTQSRASDEADRTVRQAMEAEAKRLASTGLSAADAAPKLEEFRATAEAMGKTVETGVVTLSKLEEGHRAAARSVRTHNKEAMDLIRVEEQVYEALQLTASGLLAVSKADDLGIREAERVLRSKNMLGDQQRKQADEATKIATQSYEKQAREAERTYDRIADYAGDRIADLFLDTEGGWEKTMANLRRTAIATFARIAAEALLRPIVMPLVTAFQGGGGVGGLAGVGGGAGGMPGATTAAGGASLMDYTSAFRSSNPLTQGYSFQGGYLSRADGMLGTNVAGWLDTPVYAQQAPAFGPYSAANPTQAFTGNANTLTYGQAAAGGLSVIGGAYGIYSGIQQGGAKGAANVVGGVAGVAGGAAGLAAGSAGALGLGAGAVSALGAVAAVAPYVAAIAAVVAMLLPAQKPSDRTGTALVNLGDDQTTIGGLTGARYSQENREFAGQVAQSIQNLANQIGTTYGINAQGRMLVSVGDRDGLVLRNGDQNTRFEADEAGVAELIKAATRTILTENRGQLSSDLQTTFNTVGAGDTDRLLQALDWTNTIYKSFKDSVDPTTQYAQALKSLHDQYDPLIAKAQEYGLAISPIADVMNEQIAKLNDARASQFNDTVAGLRNQAIQARGGNVLGAVLEEFDRQRQTEWNALAEQIKQSGLGQEQIDIAATAFNDLTLAQRHQVYSSYKQDEQMRAQQERENVLAAARQTEDRTLSVSGIRSSSMTEYLRAIGQDSEADVMDYRQQRTEGAVTLQRQMADLGFSAEEAAGIMARFAAATEATVVTMSKAAERAREDEQLTVASIRTNSWSEYLRANGQDTQADVMDYRQQRTEAAVTLQRQLSDLGFGAEEAAGIMSRFAITTETTVQKMSEAATELGKTAEELAAERENRAGTAAGTISSLADYARGLRSGDASPLNGRSQYDMALRDFQAVAGAAQAGDYNSITRLQSYSDTLLSASRNVNGSGTGYVADFDRVQGVLGSIADLGADRLTASVMTQETRTQTQVLEAAVERLTNEVRLLRAETAQQAYRPARALG</sequence>
<feature type="transmembrane region" description="Helical" evidence="1">
    <location>
        <begin position="727"/>
        <end position="751"/>
    </location>
</feature>
<keyword evidence="1" id="KW-1133">Transmembrane helix</keyword>
<dbReference type="RefSeq" id="WP_184520708.1">
    <property type="nucleotide sequence ID" value="NZ_JACIJD010000019.1"/>
</dbReference>
<evidence type="ECO:0000256" key="1">
    <source>
        <dbReference type="SAM" id="Phobius"/>
    </source>
</evidence>
<proteinExistence type="predicted"/>
<evidence type="ECO:0000313" key="2">
    <source>
        <dbReference type="EMBL" id="MBB5695506.1"/>
    </source>
</evidence>
<accession>A0A840Y5S8</accession>
<keyword evidence="1" id="KW-0472">Membrane</keyword>
<feature type="transmembrane region" description="Helical" evidence="1">
    <location>
        <begin position="757"/>
        <end position="782"/>
    </location>
</feature>
<comment type="caution">
    <text evidence="2">The sequence shown here is derived from an EMBL/GenBank/DDBJ whole genome shotgun (WGS) entry which is preliminary data.</text>
</comment>
<evidence type="ECO:0008006" key="4">
    <source>
        <dbReference type="Google" id="ProtNLM"/>
    </source>
</evidence>